<gene>
    <name evidence="1" type="ORF">IWZ03DRAFT_386848</name>
</gene>
<proteinExistence type="predicted"/>
<evidence type="ECO:0000313" key="1">
    <source>
        <dbReference type="EMBL" id="KAK7511540.1"/>
    </source>
</evidence>
<comment type="caution">
    <text evidence="1">The sequence shown here is derived from an EMBL/GenBank/DDBJ whole genome shotgun (WGS) entry which is preliminary data.</text>
</comment>
<dbReference type="EMBL" id="JBBPHU010000012">
    <property type="protein sequence ID" value="KAK7511540.1"/>
    <property type="molecule type" value="Genomic_DNA"/>
</dbReference>
<keyword evidence="2" id="KW-1185">Reference proteome</keyword>
<organism evidence="1 2">
    <name type="scientific">Phyllosticta citriasiana</name>
    <dbReference type="NCBI Taxonomy" id="595635"/>
    <lineage>
        <taxon>Eukaryota</taxon>
        <taxon>Fungi</taxon>
        <taxon>Dikarya</taxon>
        <taxon>Ascomycota</taxon>
        <taxon>Pezizomycotina</taxon>
        <taxon>Dothideomycetes</taxon>
        <taxon>Dothideomycetes incertae sedis</taxon>
        <taxon>Botryosphaeriales</taxon>
        <taxon>Phyllostictaceae</taxon>
        <taxon>Phyllosticta</taxon>
    </lineage>
</organism>
<evidence type="ECO:0000313" key="2">
    <source>
        <dbReference type="Proteomes" id="UP001363622"/>
    </source>
</evidence>
<name>A0ABR1KC53_9PEZI</name>
<protein>
    <submittedName>
        <fullName evidence="1">Uncharacterized protein</fullName>
    </submittedName>
</protein>
<dbReference type="Proteomes" id="UP001363622">
    <property type="component" value="Unassembled WGS sequence"/>
</dbReference>
<sequence>MNRCAACVWRKSDSAGSLALPSMCFSPVCCRGKEQRERKTYWVFLASSETGTRVDKGRRRGGGGLSMWRSHGTHPRLRSCFGFPFAAVAAASPFRRNRGERGSKMRERGHRLFESHSLCFPIILFPLFLTPPSLSPKPSSSAGLLSSALGPGPGHRVWNLGLRLELAAAGRRDVWSLAQCGAAAMMQLFWEDSSSF</sequence>
<reference evidence="1 2" key="1">
    <citation type="submission" date="2024-04" db="EMBL/GenBank/DDBJ databases">
        <title>Phyllosticta paracitricarpa is synonymous to the EU quarantine fungus P. citricarpa based on phylogenomic analyses.</title>
        <authorList>
            <consortium name="Lawrence Berkeley National Laboratory"/>
            <person name="Van Ingen-Buijs V.A."/>
            <person name="Van Westerhoven A.C."/>
            <person name="Haridas S."/>
            <person name="Skiadas P."/>
            <person name="Martin F."/>
            <person name="Groenewald J.Z."/>
            <person name="Crous P.W."/>
            <person name="Seidl M.F."/>
        </authorList>
    </citation>
    <scope>NUCLEOTIDE SEQUENCE [LARGE SCALE GENOMIC DNA]</scope>
    <source>
        <strain evidence="1 2">CBS 123371</strain>
    </source>
</reference>
<accession>A0ABR1KC53</accession>